<feature type="compositionally biased region" description="Basic residues" evidence="1">
    <location>
        <begin position="102"/>
        <end position="112"/>
    </location>
</feature>
<feature type="chain" id="PRO_5046878227" evidence="2">
    <location>
        <begin position="23"/>
        <end position="125"/>
    </location>
</feature>
<feature type="region of interest" description="Disordered" evidence="1">
    <location>
        <begin position="100"/>
        <end position="125"/>
    </location>
</feature>
<evidence type="ECO:0000313" key="4">
    <source>
        <dbReference type="Proteomes" id="UP000278907"/>
    </source>
</evidence>
<accession>A0ABX9QKZ8</accession>
<sequence>MNRKLGTAVFMMMACTFGPMTAAAEEDDESASEATIDVTGTGETSTHECKPDSTVEITGASNNVTLTGECKSVTVNGSSNVVKVEATRVIDVTGASNTVTWKRGHGKSKPKVSRTGMGNKITQEK</sequence>
<organism evidence="3 4">
    <name type="scientific">Corallococcus praedator</name>
    <dbReference type="NCBI Taxonomy" id="2316724"/>
    <lineage>
        <taxon>Bacteria</taxon>
        <taxon>Pseudomonadati</taxon>
        <taxon>Myxococcota</taxon>
        <taxon>Myxococcia</taxon>
        <taxon>Myxococcales</taxon>
        <taxon>Cystobacterineae</taxon>
        <taxon>Myxococcaceae</taxon>
        <taxon>Corallococcus</taxon>
    </lineage>
</organism>
<feature type="signal peptide" evidence="2">
    <location>
        <begin position="1"/>
        <end position="22"/>
    </location>
</feature>
<proteinExistence type="predicted"/>
<keyword evidence="4" id="KW-1185">Reference proteome</keyword>
<dbReference type="Pfam" id="PF11259">
    <property type="entry name" value="DUF3060"/>
    <property type="match status" value="1"/>
</dbReference>
<protein>
    <submittedName>
        <fullName evidence="3">DUF3060 domain-containing protein</fullName>
    </submittedName>
</protein>
<dbReference type="Proteomes" id="UP000278907">
    <property type="component" value="Unassembled WGS sequence"/>
</dbReference>
<evidence type="ECO:0000256" key="1">
    <source>
        <dbReference type="SAM" id="MobiDB-lite"/>
    </source>
</evidence>
<keyword evidence="2" id="KW-0732">Signal</keyword>
<dbReference type="EMBL" id="RAWI01000056">
    <property type="protein sequence ID" value="RKI11931.1"/>
    <property type="molecule type" value="Genomic_DNA"/>
</dbReference>
<dbReference type="PROSITE" id="PS51257">
    <property type="entry name" value="PROKAR_LIPOPROTEIN"/>
    <property type="match status" value="1"/>
</dbReference>
<name>A0ABX9QKZ8_9BACT</name>
<comment type="caution">
    <text evidence="3">The sequence shown here is derived from an EMBL/GenBank/DDBJ whole genome shotgun (WGS) entry which is preliminary data.</text>
</comment>
<feature type="region of interest" description="Disordered" evidence="1">
    <location>
        <begin position="23"/>
        <end position="55"/>
    </location>
</feature>
<gene>
    <name evidence="3" type="ORF">D7Y13_10290</name>
</gene>
<dbReference type="RefSeq" id="WP_120532722.1">
    <property type="nucleotide sequence ID" value="NZ_RAWI01000056.1"/>
</dbReference>
<evidence type="ECO:0000256" key="2">
    <source>
        <dbReference type="SAM" id="SignalP"/>
    </source>
</evidence>
<dbReference type="InterPro" id="IPR021417">
    <property type="entry name" value="DUF3060"/>
</dbReference>
<reference evidence="3 4" key="1">
    <citation type="submission" date="2018-09" db="EMBL/GenBank/DDBJ databases">
        <authorList>
            <person name="Livingstone P.G."/>
            <person name="Whitworth D.E."/>
        </authorList>
    </citation>
    <scope>NUCLEOTIDE SEQUENCE [LARGE SCALE GENOMIC DNA]</scope>
    <source>
        <strain evidence="3 4">CA031B</strain>
    </source>
</reference>
<evidence type="ECO:0000313" key="3">
    <source>
        <dbReference type="EMBL" id="RKI11931.1"/>
    </source>
</evidence>